<name>A0ABN1ZVJ1_9ACTN</name>
<keyword evidence="2" id="KW-1185">Reference proteome</keyword>
<dbReference type="Proteomes" id="UP001501470">
    <property type="component" value="Unassembled WGS sequence"/>
</dbReference>
<organism evidence="1 2">
    <name type="scientific">Dactylosporangium maewongense</name>
    <dbReference type="NCBI Taxonomy" id="634393"/>
    <lineage>
        <taxon>Bacteria</taxon>
        <taxon>Bacillati</taxon>
        <taxon>Actinomycetota</taxon>
        <taxon>Actinomycetes</taxon>
        <taxon>Micromonosporales</taxon>
        <taxon>Micromonosporaceae</taxon>
        <taxon>Dactylosporangium</taxon>
    </lineage>
</organism>
<evidence type="ECO:0000313" key="1">
    <source>
        <dbReference type="EMBL" id="GAA1505533.1"/>
    </source>
</evidence>
<accession>A0ABN1ZVJ1</accession>
<proteinExistence type="predicted"/>
<protein>
    <submittedName>
        <fullName evidence="1">Uncharacterized protein</fullName>
    </submittedName>
</protein>
<dbReference type="RefSeq" id="WP_344501400.1">
    <property type="nucleotide sequence ID" value="NZ_BAAAQD010000002.1"/>
</dbReference>
<dbReference type="EMBL" id="BAAAQD010000002">
    <property type="protein sequence ID" value="GAA1505533.1"/>
    <property type="molecule type" value="Genomic_DNA"/>
</dbReference>
<comment type="caution">
    <text evidence="1">The sequence shown here is derived from an EMBL/GenBank/DDBJ whole genome shotgun (WGS) entry which is preliminary data.</text>
</comment>
<gene>
    <name evidence="1" type="ORF">GCM10009827_018930</name>
</gene>
<evidence type="ECO:0000313" key="2">
    <source>
        <dbReference type="Proteomes" id="UP001501470"/>
    </source>
</evidence>
<reference evidence="1 2" key="1">
    <citation type="journal article" date="2019" name="Int. J. Syst. Evol. Microbiol.">
        <title>The Global Catalogue of Microorganisms (GCM) 10K type strain sequencing project: providing services to taxonomists for standard genome sequencing and annotation.</title>
        <authorList>
            <consortium name="The Broad Institute Genomics Platform"/>
            <consortium name="The Broad Institute Genome Sequencing Center for Infectious Disease"/>
            <person name="Wu L."/>
            <person name="Ma J."/>
        </authorList>
    </citation>
    <scope>NUCLEOTIDE SEQUENCE [LARGE SCALE GENOMIC DNA]</scope>
    <source>
        <strain evidence="1 2">JCM 15933</strain>
    </source>
</reference>
<sequence length="86" mass="9213">MVAEMPVAPQPDLDVDVRALRSWQAVDEDGDPVLVVKDDDVTVVIDMGFGGSWNAAIRAAESLGAEAFKYALRLRALQERAVGNGS</sequence>